<evidence type="ECO:0000256" key="9">
    <source>
        <dbReference type="PIRNR" id="PIRNR004682"/>
    </source>
</evidence>
<feature type="binding site" evidence="11">
    <location>
        <position position="134"/>
    </location>
    <ligand>
        <name>substrate</name>
    </ligand>
</feature>
<reference evidence="14 15" key="1">
    <citation type="journal article" date="2015" name="Microbiome">
        <title>Genomic resolution of linkages in carbon, nitrogen, and sulfur cycling among widespread estuary sediment bacteria.</title>
        <authorList>
            <person name="Baker B.J."/>
            <person name="Lazar C.S."/>
            <person name="Teske A.P."/>
            <person name="Dick G.J."/>
        </authorList>
    </citation>
    <scope>NUCLEOTIDE SEQUENCE [LARGE SCALE GENOMIC DNA]</scope>
    <source>
        <strain evidence="14">DG_54_3</strain>
    </source>
</reference>
<feature type="binding site" evidence="13">
    <location>
        <position position="133"/>
    </location>
    <ligand>
        <name>Mg(2+)</name>
        <dbReference type="ChEBI" id="CHEBI:18420"/>
    </ligand>
</feature>
<dbReference type="CDD" id="cd07503">
    <property type="entry name" value="HAD_HisB-N"/>
    <property type="match status" value="1"/>
</dbReference>
<feature type="binding site" evidence="13">
    <location>
        <position position="104"/>
    </location>
    <ligand>
        <name>Zn(2+)</name>
        <dbReference type="ChEBI" id="CHEBI:29105"/>
    </ligand>
</feature>
<feature type="binding site" evidence="13">
    <location>
        <position position="91"/>
    </location>
    <ligand>
        <name>Zn(2+)</name>
        <dbReference type="ChEBI" id="CHEBI:29105"/>
    </ligand>
</feature>
<dbReference type="GO" id="GO:0046872">
    <property type="term" value="F:metal ion binding"/>
    <property type="evidence" value="ECO:0007669"/>
    <property type="project" value="UniProtKB-KW"/>
</dbReference>
<dbReference type="PIRSF" id="PIRSF004682">
    <property type="entry name" value="GmhB"/>
    <property type="match status" value="1"/>
</dbReference>
<comment type="subcellular location">
    <subcellularLocation>
        <location evidence="1 9">Cytoplasm</location>
    </subcellularLocation>
</comment>
<dbReference type="InterPro" id="IPR006543">
    <property type="entry name" value="Histidinol-phos"/>
</dbReference>
<feature type="binding site" evidence="13">
    <location>
        <position position="106"/>
    </location>
    <ligand>
        <name>Zn(2+)</name>
        <dbReference type="ChEBI" id="CHEBI:29105"/>
    </ligand>
</feature>
<dbReference type="EMBL" id="LIZX01000019">
    <property type="protein sequence ID" value="KPJ69609.1"/>
    <property type="molecule type" value="Genomic_DNA"/>
</dbReference>
<evidence type="ECO:0000256" key="4">
    <source>
        <dbReference type="ARBA" id="ARBA00022801"/>
    </source>
</evidence>
<evidence type="ECO:0000313" key="15">
    <source>
        <dbReference type="Proteomes" id="UP000051861"/>
    </source>
</evidence>
<evidence type="ECO:0000256" key="5">
    <source>
        <dbReference type="ARBA" id="ARBA00022833"/>
    </source>
</evidence>
<feature type="binding site" evidence="11">
    <location>
        <begin position="16"/>
        <end position="19"/>
    </location>
    <ligand>
        <name>substrate</name>
    </ligand>
</feature>
<dbReference type="InterPro" id="IPR036412">
    <property type="entry name" value="HAD-like_sf"/>
</dbReference>
<evidence type="ECO:0000313" key="14">
    <source>
        <dbReference type="EMBL" id="KPJ69609.1"/>
    </source>
</evidence>
<dbReference type="GO" id="GO:0016791">
    <property type="term" value="F:phosphatase activity"/>
    <property type="evidence" value="ECO:0007669"/>
    <property type="project" value="InterPro"/>
</dbReference>
<evidence type="ECO:0000256" key="2">
    <source>
        <dbReference type="ARBA" id="ARBA00022490"/>
    </source>
</evidence>
<keyword evidence="4 9" id="KW-0378">Hydrolase</keyword>
<dbReference type="AlphaFoldDB" id="A0A0S7Y5S3"/>
<feature type="site" description="Contributes to substrate recognition" evidence="12">
    <location>
        <position position="107"/>
    </location>
</feature>
<dbReference type="PANTHER" id="PTHR42891">
    <property type="entry name" value="D-GLYCERO-BETA-D-MANNO-HEPTOSE-1,7-BISPHOSPHATE 7-PHOSPHATASE"/>
    <property type="match status" value="1"/>
</dbReference>
<dbReference type="InterPro" id="IPR006549">
    <property type="entry name" value="HAD-SF_hydro_IIIA"/>
</dbReference>
<accession>A0A0S7Y5S3</accession>
<feature type="site" description="Stabilizes the phosphoryl group" evidence="12">
    <location>
        <position position="50"/>
    </location>
</feature>
<feature type="binding site" evidence="13">
    <location>
        <position position="8"/>
    </location>
    <ligand>
        <name>Mg(2+)</name>
        <dbReference type="ChEBI" id="CHEBI:18420"/>
    </ligand>
</feature>
<comment type="cofactor">
    <cofactor evidence="13">
        <name>Zn(2+)</name>
        <dbReference type="ChEBI" id="CHEBI:29105"/>
    </cofactor>
</comment>
<comment type="cofactor">
    <cofactor evidence="13">
        <name>Mg(2+)</name>
        <dbReference type="ChEBI" id="CHEBI:18420"/>
    </cofactor>
</comment>
<evidence type="ECO:0000256" key="3">
    <source>
        <dbReference type="ARBA" id="ARBA00022723"/>
    </source>
</evidence>
<dbReference type="NCBIfam" id="TIGR01656">
    <property type="entry name" value="Histidinol-ppas"/>
    <property type="match status" value="1"/>
</dbReference>
<feature type="active site" description="Nucleophile" evidence="10">
    <location>
        <position position="8"/>
    </location>
</feature>
<sequence length="184" mass="20556">MNKAVFLDRDGTIVEDVGYMNTPEQIKFIPGAIEAIKMLNEGGYKVVIISNQAGVARGLITEDMLQTIDKTLHKWILHGGAHLDGIYYCPHHPEHGVYPYKQVCECRKPHPGLIKRAHRDLNINLSQSYMIGDKASDVQAGKNAGTKTVFVTSGRGKEEKEKLKIKPDHVADNLLEAVKWVLKQ</sequence>
<keyword evidence="6 9" id="KW-0119">Carbohydrate metabolism</keyword>
<evidence type="ECO:0000256" key="10">
    <source>
        <dbReference type="PIRSR" id="PIRSR004682-1"/>
    </source>
</evidence>
<evidence type="ECO:0000256" key="13">
    <source>
        <dbReference type="PIRSR" id="PIRSR004682-4"/>
    </source>
</evidence>
<feature type="binding site" evidence="13">
    <location>
        <position position="89"/>
    </location>
    <ligand>
        <name>Zn(2+)</name>
        <dbReference type="ChEBI" id="CHEBI:29105"/>
    </ligand>
</feature>
<name>A0A0S7Y5S3_UNCSA</name>
<dbReference type="Pfam" id="PF13242">
    <property type="entry name" value="Hydrolase_like"/>
    <property type="match status" value="1"/>
</dbReference>
<dbReference type="InterPro" id="IPR023214">
    <property type="entry name" value="HAD_sf"/>
</dbReference>
<feature type="site" description="Stabilizes the phosphoryl group" evidence="12">
    <location>
        <position position="108"/>
    </location>
</feature>
<dbReference type="PANTHER" id="PTHR42891:SF1">
    <property type="entry name" value="D-GLYCERO-BETA-D-MANNO-HEPTOSE-1,7-BISPHOSPHATE 7-PHOSPHATASE"/>
    <property type="match status" value="1"/>
</dbReference>
<dbReference type="Gene3D" id="3.40.50.1000">
    <property type="entry name" value="HAD superfamily/HAD-like"/>
    <property type="match status" value="1"/>
</dbReference>
<dbReference type="PATRIC" id="fig|1703775.3.peg.498"/>
<proteinExistence type="inferred from homology"/>
<dbReference type="FunFam" id="3.40.50.1000:FF:000037">
    <property type="entry name" value="D,D-heptose 1,7-bisphosphate phosphatase"/>
    <property type="match status" value="1"/>
</dbReference>
<keyword evidence="2 9" id="KW-0963">Cytoplasm</keyword>
<evidence type="ECO:0000256" key="11">
    <source>
        <dbReference type="PIRSR" id="PIRSR004682-2"/>
    </source>
</evidence>
<feature type="active site" description="Proton donor" evidence="10">
    <location>
        <position position="10"/>
    </location>
</feature>
<feature type="binding site" evidence="11">
    <location>
        <begin position="107"/>
        <end position="108"/>
    </location>
    <ligand>
        <name>substrate</name>
    </ligand>
</feature>
<evidence type="ECO:0000256" key="12">
    <source>
        <dbReference type="PIRSR" id="PIRSR004682-3"/>
    </source>
</evidence>
<comment type="caution">
    <text evidence="14">The sequence shown here is derived from an EMBL/GenBank/DDBJ whole genome shotgun (WGS) entry which is preliminary data.</text>
</comment>
<keyword evidence="3 13" id="KW-0479">Metal-binding</keyword>
<evidence type="ECO:0000256" key="6">
    <source>
        <dbReference type="ARBA" id="ARBA00023277"/>
    </source>
</evidence>
<feature type="binding site" evidence="11">
    <location>
        <begin position="50"/>
        <end position="53"/>
    </location>
    <ligand>
        <name>substrate</name>
    </ligand>
</feature>
<dbReference type="Proteomes" id="UP000051861">
    <property type="component" value="Unassembled WGS sequence"/>
</dbReference>
<keyword evidence="13" id="KW-0460">Magnesium</keyword>
<evidence type="ECO:0000256" key="8">
    <source>
        <dbReference type="ARBA" id="ARBA00061616"/>
    </source>
</evidence>
<keyword evidence="5 13" id="KW-0862">Zinc</keyword>
<feature type="binding site" evidence="13">
    <location>
        <position position="134"/>
    </location>
    <ligand>
        <name>Mg(2+)</name>
        <dbReference type="ChEBI" id="CHEBI:18420"/>
    </ligand>
</feature>
<feature type="binding site" evidence="11">
    <location>
        <begin position="8"/>
        <end position="10"/>
    </location>
    <ligand>
        <name>substrate</name>
    </ligand>
</feature>
<dbReference type="InterPro" id="IPR004446">
    <property type="entry name" value="Heptose_bisP_phosphatase"/>
</dbReference>
<protein>
    <recommendedName>
        <fullName evidence="7 9">D,D-heptose 1,7-bisphosphate phosphatase</fullName>
        <ecNumber evidence="9">3.1.3.-</ecNumber>
    </recommendedName>
</protein>
<evidence type="ECO:0000256" key="1">
    <source>
        <dbReference type="ARBA" id="ARBA00004496"/>
    </source>
</evidence>
<dbReference type="NCBIfam" id="TIGR01662">
    <property type="entry name" value="HAD-SF-IIIA"/>
    <property type="match status" value="1"/>
</dbReference>
<evidence type="ECO:0000256" key="7">
    <source>
        <dbReference type="ARBA" id="ARBA00031828"/>
    </source>
</evidence>
<dbReference type="GO" id="GO:0005975">
    <property type="term" value="P:carbohydrate metabolic process"/>
    <property type="evidence" value="ECO:0007669"/>
    <property type="project" value="InterPro"/>
</dbReference>
<dbReference type="GO" id="GO:0005737">
    <property type="term" value="C:cytoplasm"/>
    <property type="evidence" value="ECO:0007669"/>
    <property type="project" value="UniProtKB-SubCell"/>
</dbReference>
<dbReference type="NCBIfam" id="NF006506">
    <property type="entry name" value="PRK08942.1"/>
    <property type="match status" value="1"/>
</dbReference>
<comment type="similarity">
    <text evidence="8 9">Belongs to the gmhB family.</text>
</comment>
<organism evidence="14 15">
    <name type="scientific">candidate division WOR-1 bacterium DG_54_3</name>
    <dbReference type="NCBI Taxonomy" id="1703775"/>
    <lineage>
        <taxon>Bacteria</taxon>
        <taxon>Bacillati</taxon>
        <taxon>Saganbacteria</taxon>
    </lineage>
</organism>
<dbReference type="SUPFAM" id="SSF56784">
    <property type="entry name" value="HAD-like"/>
    <property type="match status" value="1"/>
</dbReference>
<dbReference type="NCBIfam" id="TIGR00213">
    <property type="entry name" value="GmhB_yaeD"/>
    <property type="match status" value="1"/>
</dbReference>
<feature type="binding site" evidence="13">
    <location>
        <position position="10"/>
    </location>
    <ligand>
        <name>Mg(2+)</name>
        <dbReference type="ChEBI" id="CHEBI:18420"/>
    </ligand>
</feature>
<gene>
    <name evidence="14" type="ORF">AMJ44_03125</name>
</gene>
<dbReference type="EC" id="3.1.3.-" evidence="9"/>